<organism evidence="2 3">
    <name type="scientific">Chitinophaga terrae</name>
    <name type="common">ex Kim and Jung 2007</name>
    <dbReference type="NCBI Taxonomy" id="408074"/>
    <lineage>
        <taxon>Bacteria</taxon>
        <taxon>Pseudomonadati</taxon>
        <taxon>Bacteroidota</taxon>
        <taxon>Chitinophagia</taxon>
        <taxon>Chitinophagales</taxon>
        <taxon>Chitinophagaceae</taxon>
        <taxon>Chitinophaga</taxon>
    </lineage>
</organism>
<keyword evidence="1" id="KW-0732">Signal</keyword>
<dbReference type="STRING" id="408074.SAMN05660909_05010"/>
<dbReference type="InterPro" id="IPR018707">
    <property type="entry name" value="LpxR"/>
</dbReference>
<feature type="signal peptide" evidence="1">
    <location>
        <begin position="1"/>
        <end position="19"/>
    </location>
</feature>
<gene>
    <name evidence="2" type="ORF">SAMN05660909_05010</name>
</gene>
<dbReference type="AlphaFoldDB" id="A0A1H4G6X8"/>
<sequence length="335" mass="37966">MKRLLSCLLLCLPALFATAQVTQDATRQLQIFEDDDYFNIWGRGTDRAYSNGSSIAYLYMKNKQSTFLDKWLLHQAGADGINVFEWDLMQIMITPNQIADTSYQPKDFYYAGALFATHALSSYNPIKKYGFRTEIVFGVMGPWALARETQTFFHNLINYQPPRGWENQVPNAPLLNYNFSFEVMLWNPVKALEVIGGLDAKAGTMTTSATLYSYLRYGLINPYFGDIDLKTATSRRFQLYVMARPQVSVIAYNALLQGGIFRSTSGNFEELAGQQRTHMRNFTIGMDYGIGIVIKRTTISYTQKTRTEWMSGTGKHSVGNITLTIPISRKTIPGK</sequence>
<dbReference type="Pfam" id="PF09982">
    <property type="entry name" value="LpxR"/>
    <property type="match status" value="1"/>
</dbReference>
<reference evidence="3" key="1">
    <citation type="submission" date="2016-10" db="EMBL/GenBank/DDBJ databases">
        <authorList>
            <person name="Varghese N."/>
            <person name="Submissions S."/>
        </authorList>
    </citation>
    <scope>NUCLEOTIDE SEQUENCE [LARGE SCALE GENOMIC DNA]</scope>
    <source>
        <strain evidence="3">DSM 23920</strain>
    </source>
</reference>
<dbReference type="Proteomes" id="UP000199656">
    <property type="component" value="Unassembled WGS sequence"/>
</dbReference>
<protein>
    <recommendedName>
        <fullName evidence="4">Lipid A deacylase LpxR family protein</fullName>
    </recommendedName>
</protein>
<evidence type="ECO:0000313" key="3">
    <source>
        <dbReference type="Proteomes" id="UP000199656"/>
    </source>
</evidence>
<dbReference type="Gene3D" id="2.40.128.140">
    <property type="entry name" value="Outer membrane protein"/>
    <property type="match status" value="1"/>
</dbReference>
<evidence type="ECO:0008006" key="4">
    <source>
        <dbReference type="Google" id="ProtNLM"/>
    </source>
</evidence>
<proteinExistence type="predicted"/>
<evidence type="ECO:0000313" key="2">
    <source>
        <dbReference type="EMBL" id="SEB05393.1"/>
    </source>
</evidence>
<dbReference type="RefSeq" id="WP_168927979.1">
    <property type="nucleotide sequence ID" value="NZ_BKAT01000054.1"/>
</dbReference>
<name>A0A1H4G6X8_9BACT</name>
<evidence type="ECO:0000256" key="1">
    <source>
        <dbReference type="SAM" id="SignalP"/>
    </source>
</evidence>
<accession>A0A1H4G6X8</accession>
<keyword evidence="3" id="KW-1185">Reference proteome</keyword>
<feature type="chain" id="PRO_5011650728" description="Lipid A deacylase LpxR family protein" evidence="1">
    <location>
        <begin position="20"/>
        <end position="335"/>
    </location>
</feature>
<dbReference type="EMBL" id="FNRL01000033">
    <property type="protein sequence ID" value="SEB05393.1"/>
    <property type="molecule type" value="Genomic_DNA"/>
</dbReference>
<dbReference type="InterPro" id="IPR037107">
    <property type="entry name" value="Put_OMP_sf"/>
</dbReference>